<evidence type="ECO:0000313" key="1">
    <source>
        <dbReference type="EMBL" id="QIH79311.1"/>
    </source>
</evidence>
<accession>A0AAE6X2H2</accession>
<dbReference type="AlphaFoldDB" id="A0AAE6X2H2"/>
<dbReference type="RefSeq" id="WP_164953944.1">
    <property type="nucleotide sequence ID" value="NZ_CP047363.1"/>
</dbReference>
<dbReference type="Proteomes" id="UP000501122">
    <property type="component" value="Chromosome"/>
</dbReference>
<name>A0AAE6X2H2_9STAP</name>
<dbReference type="EMBL" id="CP047363">
    <property type="protein sequence ID" value="QIH79311.1"/>
    <property type="molecule type" value="Genomic_DNA"/>
</dbReference>
<organism evidence="1 2">
    <name type="scientific">Macrococcoides canis</name>
    <dbReference type="NCBI Taxonomy" id="1855823"/>
    <lineage>
        <taxon>Bacteria</taxon>
        <taxon>Bacillati</taxon>
        <taxon>Bacillota</taxon>
        <taxon>Bacilli</taxon>
        <taxon>Bacillales</taxon>
        <taxon>Staphylococcaceae</taxon>
        <taxon>Macrococcoides</taxon>
    </lineage>
</organism>
<dbReference type="InterPro" id="IPR016181">
    <property type="entry name" value="Acyl_CoA_acyltransferase"/>
</dbReference>
<sequence>MTFYSTYTEIPFEQIDIGIKEREYLRYMMEEGITRGIRNVQARVEVMVLNGQLIPFSIKDGGMNQSWIHSFTGQYIDEMVSETSRMDMPAYLRPVTSAILATGRFVLNPSCEQTVTVFPSFMSTTMYEGYEFDQIELITKLLSERYPKHAICFRTLNDKFHKHEMELLKEAGYERLISRAVYIYDSNEQHNKNERKDLKKDIKKFNKSGLTFTMTLEDDDFEQLIPLYEQVYLDKYSNFNPHYTAEFFKFMYEHTNLQWFVLKDKERIVSFMAVQEAGNILFPAYFGMDQSIKHLYFITSGLLYEFAKRNRYAINNSAGAKDYKLARGSRPYIEYHYVYIKHLSPMQQLNYVSFIKCATTIGAPALKRTQFN</sequence>
<proteinExistence type="predicted"/>
<dbReference type="InterPro" id="IPR007434">
    <property type="entry name" value="FemAB-like"/>
</dbReference>
<evidence type="ECO:0000313" key="2">
    <source>
        <dbReference type="Proteomes" id="UP000501122"/>
    </source>
</evidence>
<gene>
    <name evidence="1" type="ORF">GTN30_11745</name>
</gene>
<reference evidence="1" key="1">
    <citation type="journal article" date="2020" name="Antimicrob. Agents Chemother.">
        <title>The novel macrolide resistance genes mef(D), msr(F) and msr(H) are present on resistance islands in Macrococcus canis, Macrococcus caseolyticus and Staphylococcus aureus.</title>
        <authorList>
            <person name="Schwendener S."/>
            <person name="Dona V."/>
            <person name="Perreten V."/>
        </authorList>
    </citation>
    <scope>NUCLEOTIDE SEQUENCE</scope>
    <source>
        <strain evidence="1">Epi0076A</strain>
    </source>
</reference>
<dbReference type="Pfam" id="PF04339">
    <property type="entry name" value="FemAB_like"/>
    <property type="match status" value="1"/>
</dbReference>
<protein>
    <submittedName>
        <fullName evidence="1">GNAT family N-acetyltransferase</fullName>
    </submittedName>
</protein>
<dbReference type="SUPFAM" id="SSF55729">
    <property type="entry name" value="Acyl-CoA N-acyltransferases (Nat)"/>
    <property type="match status" value="1"/>
</dbReference>
<dbReference type="Gene3D" id="3.40.630.30">
    <property type="match status" value="1"/>
</dbReference>